<dbReference type="EMBL" id="RWGY01000129">
    <property type="protein sequence ID" value="TVU03907.1"/>
    <property type="molecule type" value="Genomic_DNA"/>
</dbReference>
<feature type="compositionally biased region" description="Pro residues" evidence="1">
    <location>
        <begin position="237"/>
        <end position="248"/>
    </location>
</feature>
<protein>
    <submittedName>
        <fullName evidence="2">Uncharacterized protein</fullName>
    </submittedName>
</protein>
<comment type="caution">
    <text evidence="2">The sequence shown here is derived from an EMBL/GenBank/DDBJ whole genome shotgun (WGS) entry which is preliminary data.</text>
</comment>
<proteinExistence type="predicted"/>
<dbReference type="OrthoDB" id="696932at2759"/>
<feature type="compositionally biased region" description="Basic and acidic residues" evidence="1">
    <location>
        <begin position="116"/>
        <end position="166"/>
    </location>
</feature>
<evidence type="ECO:0000313" key="3">
    <source>
        <dbReference type="Proteomes" id="UP000324897"/>
    </source>
</evidence>
<dbReference type="AlphaFoldDB" id="A0A5J9SY54"/>
<keyword evidence="3" id="KW-1185">Reference proteome</keyword>
<dbReference type="Gramene" id="TVU03907">
    <property type="protein sequence ID" value="TVU03907"/>
    <property type="gene ID" value="EJB05_50517"/>
</dbReference>
<gene>
    <name evidence="2" type="ORF">EJB05_50517</name>
</gene>
<evidence type="ECO:0000256" key="1">
    <source>
        <dbReference type="SAM" id="MobiDB-lite"/>
    </source>
</evidence>
<sequence>MGDSQASGAGDRRRSWSTSQEQSDEEESSGKRPRVHKKEEEEDPGEWWSTELGRPVEIGKDFVPDTQDGGGDEFVFFPISTTRVDVSDAVKRSQKIIQDLRRRFPPLPSLVKMYEEFKRTSKPRPIKDFEASRDGDDDKHSTPAKDLDDSKYDDDDKHSTPAKDLEDSQYDDDDKHSTPAKDLEDSKYDDDDKHSTPTKYWEDSQYEDDDDELLLDEDSQLCSNTWSGSMFKSMAPYGPPPAAAPSAPPAAMSSYGPPSPPASAAAAGLSSNEPPSPSSAGLFRSPRGVFGVLESKI</sequence>
<feature type="compositionally biased region" description="Low complexity" evidence="1">
    <location>
        <begin position="249"/>
        <end position="267"/>
    </location>
</feature>
<feature type="region of interest" description="Disordered" evidence="1">
    <location>
        <begin position="1"/>
        <end position="71"/>
    </location>
</feature>
<feature type="compositionally biased region" description="Basic and acidic residues" evidence="1">
    <location>
        <begin position="173"/>
        <end position="195"/>
    </location>
</feature>
<accession>A0A5J9SY54</accession>
<name>A0A5J9SY54_9POAL</name>
<feature type="region of interest" description="Disordered" evidence="1">
    <location>
        <begin position="116"/>
        <end position="211"/>
    </location>
</feature>
<feature type="non-terminal residue" evidence="2">
    <location>
        <position position="1"/>
    </location>
</feature>
<evidence type="ECO:0000313" key="2">
    <source>
        <dbReference type="EMBL" id="TVU03907.1"/>
    </source>
</evidence>
<feature type="region of interest" description="Disordered" evidence="1">
    <location>
        <begin position="225"/>
        <end position="285"/>
    </location>
</feature>
<organism evidence="2 3">
    <name type="scientific">Eragrostis curvula</name>
    <name type="common">weeping love grass</name>
    <dbReference type="NCBI Taxonomy" id="38414"/>
    <lineage>
        <taxon>Eukaryota</taxon>
        <taxon>Viridiplantae</taxon>
        <taxon>Streptophyta</taxon>
        <taxon>Embryophyta</taxon>
        <taxon>Tracheophyta</taxon>
        <taxon>Spermatophyta</taxon>
        <taxon>Magnoliopsida</taxon>
        <taxon>Liliopsida</taxon>
        <taxon>Poales</taxon>
        <taxon>Poaceae</taxon>
        <taxon>PACMAD clade</taxon>
        <taxon>Chloridoideae</taxon>
        <taxon>Eragrostideae</taxon>
        <taxon>Eragrostidinae</taxon>
        <taxon>Eragrostis</taxon>
    </lineage>
</organism>
<reference evidence="2 3" key="1">
    <citation type="journal article" date="2019" name="Sci. Rep.">
        <title>A high-quality genome of Eragrostis curvula grass provides insights into Poaceae evolution and supports new strategies to enhance forage quality.</title>
        <authorList>
            <person name="Carballo J."/>
            <person name="Santos B.A.C.M."/>
            <person name="Zappacosta D."/>
            <person name="Garbus I."/>
            <person name="Selva J.P."/>
            <person name="Gallo C.A."/>
            <person name="Diaz A."/>
            <person name="Albertini E."/>
            <person name="Caccamo M."/>
            <person name="Echenique V."/>
        </authorList>
    </citation>
    <scope>NUCLEOTIDE SEQUENCE [LARGE SCALE GENOMIC DNA]</scope>
    <source>
        <strain evidence="3">cv. Victoria</strain>
        <tissue evidence="2">Leaf</tissue>
    </source>
</reference>
<dbReference type="Proteomes" id="UP000324897">
    <property type="component" value="Unassembled WGS sequence"/>
</dbReference>